<sequence>PQKYIKGAAGAGDAFCTGVLLGLHEGWDMQRSLYTAVCAAAANLAHPTCTGGMKSLRSVLALGEKYKTGPALEND</sequence>
<evidence type="ECO:0000313" key="1">
    <source>
        <dbReference type="EMBL" id="SVC03654.1"/>
    </source>
</evidence>
<evidence type="ECO:0008006" key="2">
    <source>
        <dbReference type="Google" id="ProtNLM"/>
    </source>
</evidence>
<feature type="non-terminal residue" evidence="1">
    <location>
        <position position="1"/>
    </location>
</feature>
<name>A0A382IUZ2_9ZZZZ</name>
<dbReference type="EMBL" id="UINC01069909">
    <property type="protein sequence ID" value="SVC03654.1"/>
    <property type="molecule type" value="Genomic_DNA"/>
</dbReference>
<organism evidence="1">
    <name type="scientific">marine metagenome</name>
    <dbReference type="NCBI Taxonomy" id="408172"/>
    <lineage>
        <taxon>unclassified sequences</taxon>
        <taxon>metagenomes</taxon>
        <taxon>ecological metagenomes</taxon>
    </lineage>
</organism>
<dbReference type="InterPro" id="IPR029056">
    <property type="entry name" value="Ribokinase-like"/>
</dbReference>
<accession>A0A382IUZ2</accession>
<dbReference type="SUPFAM" id="SSF53613">
    <property type="entry name" value="Ribokinase-like"/>
    <property type="match status" value="1"/>
</dbReference>
<dbReference type="Gene3D" id="3.40.1190.20">
    <property type="match status" value="1"/>
</dbReference>
<gene>
    <name evidence="1" type="ORF">METZ01_LOCUS256508</name>
</gene>
<reference evidence="1" key="1">
    <citation type="submission" date="2018-05" db="EMBL/GenBank/DDBJ databases">
        <authorList>
            <person name="Lanie J.A."/>
            <person name="Ng W.-L."/>
            <person name="Kazmierczak K.M."/>
            <person name="Andrzejewski T.M."/>
            <person name="Davidsen T.M."/>
            <person name="Wayne K.J."/>
            <person name="Tettelin H."/>
            <person name="Glass J.I."/>
            <person name="Rusch D."/>
            <person name="Podicherti R."/>
            <person name="Tsui H.-C.T."/>
            <person name="Winkler M.E."/>
        </authorList>
    </citation>
    <scope>NUCLEOTIDE SEQUENCE</scope>
</reference>
<dbReference type="AlphaFoldDB" id="A0A382IUZ2"/>
<proteinExistence type="predicted"/>
<protein>
    <recommendedName>
        <fullName evidence="2">Carbohydrate kinase PfkB domain-containing protein</fullName>
    </recommendedName>
</protein>